<dbReference type="SUPFAM" id="SSF53720">
    <property type="entry name" value="ALDH-like"/>
    <property type="match status" value="1"/>
</dbReference>
<feature type="compositionally biased region" description="Low complexity" evidence="8">
    <location>
        <begin position="26"/>
        <end position="38"/>
    </location>
</feature>
<keyword evidence="11" id="KW-1185">Reference proteome</keyword>
<dbReference type="InterPro" id="IPR016163">
    <property type="entry name" value="Ald_DH_C"/>
</dbReference>
<evidence type="ECO:0000256" key="7">
    <source>
        <dbReference type="RuleBase" id="RU003345"/>
    </source>
</evidence>
<dbReference type="InterPro" id="IPR016161">
    <property type="entry name" value="Ald_DH/histidinol_DH"/>
</dbReference>
<evidence type="ECO:0000313" key="11">
    <source>
        <dbReference type="Proteomes" id="UP000321386"/>
    </source>
</evidence>
<dbReference type="Proteomes" id="UP000321386">
    <property type="component" value="Unassembled WGS sequence"/>
</dbReference>
<dbReference type="Gene3D" id="3.40.605.10">
    <property type="entry name" value="Aldehyde Dehydrogenase, Chain A, domain 1"/>
    <property type="match status" value="1"/>
</dbReference>
<dbReference type="GO" id="GO:0004777">
    <property type="term" value="F:succinate-semialdehyde dehydrogenase (NAD+) activity"/>
    <property type="evidence" value="ECO:0007669"/>
    <property type="project" value="TreeGrafter"/>
</dbReference>
<comment type="similarity">
    <text evidence="1 7">Belongs to the aldehyde dehydrogenase family.</text>
</comment>
<gene>
    <name evidence="10" type="primary">gabD2</name>
    <name evidence="10" type="ORF">CPE01_19480</name>
</gene>
<name>A0A510UZG0_9CELL</name>
<dbReference type="PROSITE" id="PS00687">
    <property type="entry name" value="ALDEHYDE_DEHYDR_GLU"/>
    <property type="match status" value="1"/>
</dbReference>
<feature type="active site" evidence="6">
    <location>
        <position position="333"/>
    </location>
</feature>
<comment type="catalytic activity">
    <reaction evidence="5">
        <text>succinate semialdehyde + NADP(+) + H2O = succinate + NADPH + 2 H(+)</text>
        <dbReference type="Rhea" id="RHEA:13213"/>
        <dbReference type="ChEBI" id="CHEBI:15377"/>
        <dbReference type="ChEBI" id="CHEBI:15378"/>
        <dbReference type="ChEBI" id="CHEBI:30031"/>
        <dbReference type="ChEBI" id="CHEBI:57706"/>
        <dbReference type="ChEBI" id="CHEBI:57783"/>
        <dbReference type="ChEBI" id="CHEBI:58349"/>
        <dbReference type="EC" id="1.2.1.79"/>
    </reaction>
</comment>
<dbReference type="FunFam" id="3.40.309.10:FF:000009">
    <property type="entry name" value="Aldehyde dehydrogenase A"/>
    <property type="match status" value="1"/>
</dbReference>
<accession>A0A510UZG0</accession>
<keyword evidence="2" id="KW-0521">NADP</keyword>
<evidence type="ECO:0000256" key="4">
    <source>
        <dbReference type="ARBA" id="ARBA00039122"/>
    </source>
</evidence>
<dbReference type="InterPro" id="IPR015590">
    <property type="entry name" value="Aldehyde_DH_dom"/>
</dbReference>
<organism evidence="10 11">
    <name type="scientific">Cellulomonas persica</name>
    <dbReference type="NCBI Taxonomy" id="76861"/>
    <lineage>
        <taxon>Bacteria</taxon>
        <taxon>Bacillati</taxon>
        <taxon>Actinomycetota</taxon>
        <taxon>Actinomycetes</taxon>
        <taxon>Micrococcales</taxon>
        <taxon>Cellulomonadaceae</taxon>
        <taxon>Cellulomonas</taxon>
    </lineage>
</organism>
<keyword evidence="3 7" id="KW-0560">Oxidoreductase</keyword>
<dbReference type="PANTHER" id="PTHR43353">
    <property type="entry name" value="SUCCINATE-SEMIALDEHYDE DEHYDROGENASE, MITOCHONDRIAL"/>
    <property type="match status" value="1"/>
</dbReference>
<evidence type="ECO:0000256" key="6">
    <source>
        <dbReference type="PROSITE-ProRule" id="PRU10007"/>
    </source>
</evidence>
<reference evidence="10 11" key="1">
    <citation type="submission" date="2019-07" db="EMBL/GenBank/DDBJ databases">
        <title>Whole genome shotgun sequence of Cellulomonas persica NBRC 101101.</title>
        <authorList>
            <person name="Hosoyama A."/>
            <person name="Uohara A."/>
            <person name="Ohji S."/>
            <person name="Ichikawa N."/>
        </authorList>
    </citation>
    <scope>NUCLEOTIDE SEQUENCE [LARGE SCALE GENOMIC DNA]</scope>
    <source>
        <strain evidence="10 11">NBRC 101101</strain>
    </source>
</reference>
<evidence type="ECO:0000256" key="2">
    <source>
        <dbReference type="ARBA" id="ARBA00022857"/>
    </source>
</evidence>
<evidence type="ECO:0000313" key="10">
    <source>
        <dbReference type="EMBL" id="GEK18215.1"/>
    </source>
</evidence>
<feature type="domain" description="Aldehyde dehydrogenase" evidence="9">
    <location>
        <begin position="105"/>
        <end position="559"/>
    </location>
</feature>
<proteinExistence type="inferred from homology"/>
<dbReference type="Gene3D" id="3.40.309.10">
    <property type="entry name" value="Aldehyde Dehydrogenase, Chain A, domain 2"/>
    <property type="match status" value="1"/>
</dbReference>
<dbReference type="PANTHER" id="PTHR43353:SF5">
    <property type="entry name" value="SUCCINATE-SEMIALDEHYDE DEHYDROGENASE, MITOCHONDRIAL"/>
    <property type="match status" value="1"/>
</dbReference>
<protein>
    <recommendedName>
        <fullName evidence="4">succinate-semialdehyde dehydrogenase (NADP(+))</fullName>
        <ecNumber evidence="4">1.2.1.79</ecNumber>
    </recommendedName>
</protein>
<dbReference type="InterPro" id="IPR029510">
    <property type="entry name" value="Ald_DH_CS_GLU"/>
</dbReference>
<dbReference type="InterPro" id="IPR016162">
    <property type="entry name" value="Ald_DH_N"/>
</dbReference>
<evidence type="ECO:0000256" key="5">
    <source>
        <dbReference type="ARBA" id="ARBA00048559"/>
    </source>
</evidence>
<dbReference type="AlphaFoldDB" id="A0A510UZG0"/>
<dbReference type="NCBIfam" id="NF006916">
    <property type="entry name" value="PRK09407.1"/>
    <property type="match status" value="1"/>
</dbReference>
<dbReference type="EMBL" id="BJUA01000008">
    <property type="protein sequence ID" value="GEK18215.1"/>
    <property type="molecule type" value="Genomic_DNA"/>
</dbReference>
<sequence length="605" mass="64007">MHANVVRVTPTAPDVAAAALARWLAPGARPGPAASPDRAAGRRRARTDPARTLAGMAQEHDGQHEQRPAAELFDPETDPLATYVLEPEDVATLLRRVVASPGASTSTSHAPFTGAPIAAVPLSTPEDVARAARSARAAQRLWAARPVRERAAVLSAVHDLVLERQSDVLDLIQLETGKARVSAFEEVADIALVSRHYAARARRYLAPRRVLGTVPGLTSTRVLRHPVGVVGIIAPWNFPLTLTLGDVLPALVAGNAVLLRPDPQTALTALWAAELLEDAGLPAGVLQVVVGDGPSIGGAVIEHSDHVSFTGSTRTGRVVAASAGERLVPATLELGGKNAMYVADDVDVEVAAEGAVRACFVGAGQVCVSIERIYVHRDVFDEFAAELARRTRELRLGTGLDYRSDIGSLTSAAQLATVVEHVEDALGLGARVLAGGVHRSDLGPWFYEPTVLVDVSPHARLFREETFGPVVALYPVASDDEAVAAMNDTEFGLNASIWTADARRGAALARRVHAGSVNVNEGYVATWGSLGAPQGGWGSSGIGVRHGREGLWETTRLQSIAVQHGAHGVLGLPPMGLRRLFELGTDVWPQVYTELLRAMKAARLP</sequence>
<dbReference type="GO" id="GO:0009450">
    <property type="term" value="P:gamma-aminobutyric acid catabolic process"/>
    <property type="evidence" value="ECO:0007669"/>
    <property type="project" value="TreeGrafter"/>
</dbReference>
<dbReference type="FunFam" id="3.40.605.10:FF:000010">
    <property type="entry name" value="N-succinylglutamate 5-semialdehyde dehydrogenase"/>
    <property type="match status" value="1"/>
</dbReference>
<dbReference type="InterPro" id="IPR050740">
    <property type="entry name" value="Aldehyde_DH_Superfamily"/>
</dbReference>
<evidence type="ECO:0000256" key="8">
    <source>
        <dbReference type="SAM" id="MobiDB-lite"/>
    </source>
</evidence>
<evidence type="ECO:0000256" key="1">
    <source>
        <dbReference type="ARBA" id="ARBA00009986"/>
    </source>
</evidence>
<comment type="caution">
    <text evidence="10">The sequence shown here is derived from an EMBL/GenBank/DDBJ whole genome shotgun (WGS) entry which is preliminary data.</text>
</comment>
<evidence type="ECO:0000256" key="3">
    <source>
        <dbReference type="ARBA" id="ARBA00023002"/>
    </source>
</evidence>
<dbReference type="Pfam" id="PF00171">
    <property type="entry name" value="Aldedh"/>
    <property type="match status" value="1"/>
</dbReference>
<dbReference type="GO" id="GO:0036243">
    <property type="term" value="F:succinate-semialdehyde dehydrogenase (NADP+) activity"/>
    <property type="evidence" value="ECO:0007669"/>
    <property type="project" value="UniProtKB-EC"/>
</dbReference>
<dbReference type="EC" id="1.2.1.79" evidence="4"/>
<evidence type="ECO:0000259" key="9">
    <source>
        <dbReference type="Pfam" id="PF00171"/>
    </source>
</evidence>
<feature type="region of interest" description="Disordered" evidence="8">
    <location>
        <begin position="26"/>
        <end position="48"/>
    </location>
</feature>